<evidence type="ECO:0000256" key="1">
    <source>
        <dbReference type="ARBA" id="ARBA00022729"/>
    </source>
</evidence>
<dbReference type="InterPro" id="IPR028994">
    <property type="entry name" value="Integrin_alpha_N"/>
</dbReference>
<comment type="caution">
    <text evidence="4">The sequence shown here is derived from an EMBL/GenBank/DDBJ whole genome shotgun (WGS) entry which is preliminary data.</text>
</comment>
<dbReference type="InterPro" id="IPR013517">
    <property type="entry name" value="FG-GAP"/>
</dbReference>
<reference evidence="4" key="1">
    <citation type="journal article" date="2014" name="Int. J. Syst. Evol. Microbiol.">
        <title>Complete genome sequence of Corynebacterium casei LMG S-19264T (=DSM 44701T), isolated from a smear-ripened cheese.</title>
        <authorList>
            <consortium name="US DOE Joint Genome Institute (JGI-PGF)"/>
            <person name="Walter F."/>
            <person name="Albersmeier A."/>
            <person name="Kalinowski J."/>
            <person name="Ruckert C."/>
        </authorList>
    </citation>
    <scope>NUCLEOTIDE SEQUENCE</scope>
    <source>
        <strain evidence="4">JCM 4122</strain>
    </source>
</reference>
<dbReference type="Proteomes" id="UP000632849">
    <property type="component" value="Unassembled WGS sequence"/>
</dbReference>
<accession>A0A919BM41</accession>
<evidence type="ECO:0000259" key="3">
    <source>
        <dbReference type="Pfam" id="PF14517"/>
    </source>
</evidence>
<dbReference type="AlphaFoldDB" id="A0A919BM41"/>
<keyword evidence="1 2" id="KW-0732">Signal</keyword>
<feature type="signal peptide" evidence="2">
    <location>
        <begin position="1"/>
        <end position="32"/>
    </location>
</feature>
<evidence type="ECO:0000313" key="4">
    <source>
        <dbReference type="EMBL" id="GHF98075.1"/>
    </source>
</evidence>
<feature type="chain" id="PRO_5037471426" description="Tachylectin 2 domain-containing protein" evidence="2">
    <location>
        <begin position="33"/>
        <end position="563"/>
    </location>
</feature>
<proteinExistence type="predicted"/>
<dbReference type="Pfam" id="PF14517">
    <property type="entry name" value="Tachylectin"/>
    <property type="match status" value="1"/>
</dbReference>
<gene>
    <name evidence="4" type="ORF">GCM10017667_30870</name>
</gene>
<dbReference type="PANTHER" id="PTHR44103">
    <property type="entry name" value="PROPROTEIN CONVERTASE P"/>
    <property type="match status" value="1"/>
</dbReference>
<evidence type="ECO:0000313" key="5">
    <source>
        <dbReference type="Proteomes" id="UP000632849"/>
    </source>
</evidence>
<protein>
    <recommendedName>
        <fullName evidence="3">Tachylectin 2 domain-containing protein</fullName>
    </recommendedName>
</protein>
<dbReference type="InterPro" id="IPR023294">
    <property type="entry name" value="Tachylectin2"/>
</dbReference>
<dbReference type="SUPFAM" id="SSF69318">
    <property type="entry name" value="Integrin alpha N-terminal domain"/>
    <property type="match status" value="1"/>
</dbReference>
<evidence type="ECO:0000256" key="2">
    <source>
        <dbReference type="SAM" id="SignalP"/>
    </source>
</evidence>
<dbReference type="Gene3D" id="2.115.10.10">
    <property type="entry name" value="Tachylectin 2"/>
    <property type="match status" value="2"/>
</dbReference>
<keyword evidence="5" id="KW-1185">Reference proteome</keyword>
<dbReference type="Pfam" id="PF13517">
    <property type="entry name" value="FG-GAP_3"/>
    <property type="match status" value="1"/>
</dbReference>
<feature type="domain" description="Tachylectin 2" evidence="3">
    <location>
        <begin position="137"/>
        <end position="346"/>
    </location>
</feature>
<organism evidence="4 5">
    <name type="scientific">Streptomyces filamentosus</name>
    <name type="common">Streptomyces roseosporus</name>
    <dbReference type="NCBI Taxonomy" id="67294"/>
    <lineage>
        <taxon>Bacteria</taxon>
        <taxon>Bacillati</taxon>
        <taxon>Actinomycetota</taxon>
        <taxon>Actinomycetes</taxon>
        <taxon>Kitasatosporales</taxon>
        <taxon>Streptomycetaceae</taxon>
        <taxon>Streptomyces</taxon>
    </lineage>
</organism>
<dbReference type="RefSeq" id="WP_229915342.1">
    <property type="nucleotide sequence ID" value="NZ_BNBE01000001.1"/>
</dbReference>
<name>A0A919BM41_STRFL</name>
<dbReference type="PANTHER" id="PTHR44103:SF1">
    <property type="entry name" value="PROPROTEIN CONVERTASE P"/>
    <property type="match status" value="1"/>
</dbReference>
<reference evidence="4" key="2">
    <citation type="submission" date="2020-09" db="EMBL/GenBank/DDBJ databases">
        <authorList>
            <person name="Sun Q."/>
            <person name="Ohkuma M."/>
        </authorList>
    </citation>
    <scope>NUCLEOTIDE SEQUENCE</scope>
    <source>
        <strain evidence="4">JCM 4122</strain>
    </source>
</reference>
<dbReference type="EMBL" id="BNBE01000001">
    <property type="protein sequence ID" value="GHF98075.1"/>
    <property type="molecule type" value="Genomic_DNA"/>
</dbReference>
<sequence>MRTAFSGRVRRVAACTALALSAGMLLATPASAGTPVPGPVAEQPSVSVELPTRALVPAPTGRAGAAAAAGDTKPLADLNSDGWEDSIFRALNGKLYSALSDGGGAEFLAGRGEVAKDVIPIGNQGGTSVRPEVLVLSETGTLTMYQDAHRDSYYTERTVGAGWQVYNKVFSPGDVNGDGRADVLARTHGGELFLYTGTGHMTGPLSTRKRVGSGWDLYDQLAGVGDANGDGRGDLYARDRSGRLWFYAATGDPGRPLATRRLIGQGWNTYNQLVFAGSGRLAARDKDGTMYLYDPMGGGTLSPRHKASDTGGWAGVSHFANSGALPHTGKAGLYARTKGGNLYWYGVTSRGVLSARQQASDESGWNGIHLFHLSSLDPDNMGDFGWIYEDGLSVGGAFIGWGWNAYNSVAGPGDLSGDGRGDLLARDRGGVLWLYKGNGRGTAFSSRIRVGDGWSAYNKILGAGDYTGDGRADLLARTKGGDLYLYAGTGSASKPFKARKRIGGGWGAYQHIVAPGDLNADGKADLLAATPGGTLYRYTNTAPGTFAKRVQLGTGFQVYNFMN</sequence>